<protein>
    <submittedName>
        <fullName evidence="3">DUF4350 domain-containing protein</fullName>
    </submittedName>
</protein>
<dbReference type="AlphaFoldDB" id="A0A413RK55"/>
<dbReference type="Proteomes" id="UP000283374">
    <property type="component" value="Unassembled WGS sequence"/>
</dbReference>
<keyword evidence="1" id="KW-1133">Transmembrane helix</keyword>
<proteinExistence type="predicted"/>
<dbReference type="OrthoDB" id="5241668at2"/>
<feature type="domain" description="DUF4350" evidence="2">
    <location>
        <begin position="58"/>
        <end position="232"/>
    </location>
</feature>
<accession>A0A413RK55</accession>
<feature type="transmembrane region" description="Helical" evidence="1">
    <location>
        <begin position="262"/>
        <end position="284"/>
    </location>
</feature>
<evidence type="ECO:0000259" key="2">
    <source>
        <dbReference type="Pfam" id="PF14258"/>
    </source>
</evidence>
<feature type="transmembrane region" description="Helical" evidence="1">
    <location>
        <begin position="27"/>
        <end position="46"/>
    </location>
</feature>
<name>A0A413RK55_9CELL</name>
<sequence>MTTTTHVPVVGDGTTARSRATSRWRRWRGPIAILSLLCVVGLLAALPEPRTSSVPLAPDSTATTGARAVAQILEGQGVEITFVRRAAAARAAVTPGSTVLLAGERNLFDQSQFDFLADVDADLVLVDASWAASVLAGVDSSWSDGSASADVAPGCDDPDAVAAGALRATGRLIASTPDTVVCFRGPDESADQGAYAVRTVDGQRIAMLADATPLTNAHLADTGNAALVLRMLGRHDHLVWYLPSPYDTGSDEGAGGPGLGDLVPPVVGVLALQLLLVVLVVAIWRGRRLGRLVTEPMPVVVPAAEATRGRGRLYRRSRSFGHAAAALRAGAASRGARRLGLPASTPAPQLIDAVALATGRRIPDVAALFYGPPPTDDSALARLARDLDDIESEVQSS</sequence>
<dbReference type="EMBL" id="QWKP01000205">
    <property type="protein sequence ID" value="RHA39374.1"/>
    <property type="molecule type" value="Genomic_DNA"/>
</dbReference>
<keyword evidence="1" id="KW-0472">Membrane</keyword>
<dbReference type="RefSeq" id="WP_118767645.1">
    <property type="nucleotide sequence ID" value="NZ_QWKP01000205.1"/>
</dbReference>
<organism evidence="3 4">
    <name type="scientific">Cellulomonas rhizosphaerae</name>
    <dbReference type="NCBI Taxonomy" id="2293719"/>
    <lineage>
        <taxon>Bacteria</taxon>
        <taxon>Bacillati</taxon>
        <taxon>Actinomycetota</taxon>
        <taxon>Actinomycetes</taxon>
        <taxon>Micrococcales</taxon>
        <taxon>Cellulomonadaceae</taxon>
        <taxon>Cellulomonas</taxon>
    </lineage>
</organism>
<keyword evidence="1" id="KW-0812">Transmembrane</keyword>
<keyword evidence="4" id="KW-1185">Reference proteome</keyword>
<reference evidence="3 4" key="1">
    <citation type="submission" date="2018-08" db="EMBL/GenBank/DDBJ databases">
        <title>Cellulomonas rhizosphaerae sp. nov., a novel actinomycete isolated from soil.</title>
        <authorList>
            <person name="Tian Y."/>
        </authorList>
    </citation>
    <scope>NUCLEOTIDE SEQUENCE [LARGE SCALE GENOMIC DNA]</scope>
    <source>
        <strain evidence="3 4">NEAU-TCZ24</strain>
    </source>
</reference>
<dbReference type="Pfam" id="PF14258">
    <property type="entry name" value="DUF4350"/>
    <property type="match status" value="1"/>
</dbReference>
<evidence type="ECO:0000313" key="3">
    <source>
        <dbReference type="EMBL" id="RHA39374.1"/>
    </source>
</evidence>
<gene>
    <name evidence="3" type="ORF">D1825_11945</name>
</gene>
<comment type="caution">
    <text evidence="3">The sequence shown here is derived from an EMBL/GenBank/DDBJ whole genome shotgun (WGS) entry which is preliminary data.</text>
</comment>
<evidence type="ECO:0000256" key="1">
    <source>
        <dbReference type="SAM" id="Phobius"/>
    </source>
</evidence>
<dbReference type="InterPro" id="IPR025646">
    <property type="entry name" value="DUF4350"/>
</dbReference>
<evidence type="ECO:0000313" key="4">
    <source>
        <dbReference type="Proteomes" id="UP000283374"/>
    </source>
</evidence>